<organism evidence="1 2">
    <name type="scientific">Paenibacillus baimaensis</name>
    <dbReference type="NCBI Taxonomy" id="2982185"/>
    <lineage>
        <taxon>Bacteria</taxon>
        <taxon>Bacillati</taxon>
        <taxon>Bacillota</taxon>
        <taxon>Bacilli</taxon>
        <taxon>Bacillales</taxon>
        <taxon>Paenibacillaceae</taxon>
        <taxon>Paenibacillus</taxon>
    </lineage>
</organism>
<dbReference type="Proteomes" id="UP001652445">
    <property type="component" value="Unassembled WGS sequence"/>
</dbReference>
<gene>
    <name evidence="1" type="ORF">OB236_18950</name>
</gene>
<protein>
    <submittedName>
        <fullName evidence="1">YojF family protein</fullName>
    </submittedName>
</protein>
<keyword evidence="2" id="KW-1185">Reference proteome</keyword>
<proteinExistence type="predicted"/>
<evidence type="ECO:0000313" key="1">
    <source>
        <dbReference type="EMBL" id="MCU6794187.1"/>
    </source>
</evidence>
<sequence length="105" mass="12073">MNFEQLQDVLKSFEGKEVYLHTEVNPGALLRNIRVEIEQAHLSGEGSYRLALRLRNNGWVRTESITHYSLDARGRVFAASYDEQNRIATLIQIGLFPFDFDEEAS</sequence>
<reference evidence="1 2" key="1">
    <citation type="submission" date="2022-09" db="EMBL/GenBank/DDBJ databases">
        <authorList>
            <person name="Han X.L."/>
            <person name="Wang Q."/>
            <person name="Lu T."/>
        </authorList>
    </citation>
    <scope>NUCLEOTIDE SEQUENCE [LARGE SCALE GENOMIC DNA]</scope>
    <source>
        <strain evidence="1 2">WQ 127069</strain>
    </source>
</reference>
<dbReference type="InterPro" id="IPR036492">
    <property type="entry name" value="YojF_sf"/>
</dbReference>
<accession>A0ABT2UJX4</accession>
<name>A0ABT2UJX4_9BACL</name>
<dbReference type="InterPro" id="IPR014934">
    <property type="entry name" value="DUF1806"/>
</dbReference>
<dbReference type="EMBL" id="JAOQIO010000077">
    <property type="protein sequence ID" value="MCU6794187.1"/>
    <property type="molecule type" value="Genomic_DNA"/>
</dbReference>
<evidence type="ECO:0000313" key="2">
    <source>
        <dbReference type="Proteomes" id="UP001652445"/>
    </source>
</evidence>
<dbReference type="SUPFAM" id="SSF89442">
    <property type="entry name" value="Hypothetical protein YojF"/>
    <property type="match status" value="1"/>
</dbReference>
<dbReference type="Pfam" id="PF08830">
    <property type="entry name" value="DUF1806"/>
    <property type="match status" value="1"/>
</dbReference>
<dbReference type="Gene3D" id="2.70.180.10">
    <property type="entry name" value="Hypothetical protein YojF"/>
    <property type="match status" value="1"/>
</dbReference>
<comment type="caution">
    <text evidence="1">The sequence shown here is derived from an EMBL/GenBank/DDBJ whole genome shotgun (WGS) entry which is preliminary data.</text>
</comment>